<dbReference type="InterPro" id="IPR046335">
    <property type="entry name" value="LacI/GalR-like_sensor"/>
</dbReference>
<dbReference type="PROSITE" id="PS50932">
    <property type="entry name" value="HTH_LACI_2"/>
    <property type="match status" value="1"/>
</dbReference>
<dbReference type="InterPro" id="IPR000843">
    <property type="entry name" value="HTH_LacI"/>
</dbReference>
<dbReference type="PANTHER" id="PTHR30146">
    <property type="entry name" value="LACI-RELATED TRANSCRIPTIONAL REPRESSOR"/>
    <property type="match status" value="1"/>
</dbReference>
<dbReference type="InterPro" id="IPR010982">
    <property type="entry name" value="Lambda_DNA-bd_dom_sf"/>
</dbReference>
<dbReference type="CDD" id="cd06284">
    <property type="entry name" value="PBP1_LacI-like"/>
    <property type="match status" value="1"/>
</dbReference>
<dbReference type="eggNOG" id="COG1609">
    <property type="taxonomic scope" value="Bacteria"/>
</dbReference>
<dbReference type="SMART" id="SM00354">
    <property type="entry name" value="HTH_LACI"/>
    <property type="match status" value="1"/>
</dbReference>
<evidence type="ECO:0000313" key="6">
    <source>
        <dbReference type="EMBL" id="KFB10907.1"/>
    </source>
</evidence>
<dbReference type="PANTHER" id="PTHR30146:SF151">
    <property type="entry name" value="HTH-TYPE TRANSCRIPTIONAL REPRESSOR CYTR"/>
    <property type="match status" value="1"/>
</dbReference>
<gene>
    <name evidence="6" type="ORF">EL18_01948</name>
</gene>
<name>A0A084UD71_9HYPH</name>
<dbReference type="Pfam" id="PF00356">
    <property type="entry name" value="LacI"/>
    <property type="match status" value="1"/>
</dbReference>
<proteinExistence type="predicted"/>
<feature type="domain" description="HTH lacI-type" evidence="5">
    <location>
        <begin position="18"/>
        <end position="72"/>
    </location>
</feature>
<comment type="caution">
    <text evidence="6">The sequence shown here is derived from an EMBL/GenBank/DDBJ whole genome shotgun (WGS) entry which is preliminary data.</text>
</comment>
<dbReference type="Gene3D" id="3.40.50.2300">
    <property type="match status" value="2"/>
</dbReference>
<dbReference type="EMBL" id="JMQM01000001">
    <property type="protein sequence ID" value="KFB10907.1"/>
    <property type="molecule type" value="Genomic_DNA"/>
</dbReference>
<evidence type="ECO:0000256" key="3">
    <source>
        <dbReference type="ARBA" id="ARBA00023125"/>
    </source>
</evidence>
<dbReference type="RefSeq" id="WP_200875512.1">
    <property type="nucleotide sequence ID" value="NZ_JMQM01000001.1"/>
</dbReference>
<dbReference type="PATRIC" id="fig|472175.3.peg.1954"/>
<accession>A0A084UD71</accession>
<evidence type="ECO:0000313" key="7">
    <source>
        <dbReference type="Proteomes" id="UP000053675"/>
    </source>
</evidence>
<dbReference type="PROSITE" id="PS00356">
    <property type="entry name" value="HTH_LACI_1"/>
    <property type="match status" value="1"/>
</dbReference>
<protein>
    <submittedName>
        <fullName evidence="6">Transcriptional regulator, LacI family protein</fullName>
    </submittedName>
</protein>
<dbReference type="SUPFAM" id="SSF53822">
    <property type="entry name" value="Periplasmic binding protein-like I"/>
    <property type="match status" value="1"/>
</dbReference>
<evidence type="ECO:0000256" key="2">
    <source>
        <dbReference type="ARBA" id="ARBA00023015"/>
    </source>
</evidence>
<keyword evidence="4" id="KW-0804">Transcription</keyword>
<keyword evidence="1" id="KW-0678">Repressor</keyword>
<reference evidence="6 7" key="1">
    <citation type="submission" date="2014-05" db="EMBL/GenBank/DDBJ databases">
        <title>Draft Genome Sequence of Nitratireductor basaltis Strain UMTGB225, A Marine Bacterium Isolated from Green Barrel Tunicate.</title>
        <authorList>
            <person name="Gan H.Y."/>
        </authorList>
    </citation>
    <scope>NUCLEOTIDE SEQUENCE [LARGE SCALE GENOMIC DNA]</scope>
    <source>
        <strain evidence="6 7">UMTGB225</strain>
    </source>
</reference>
<dbReference type="SUPFAM" id="SSF47413">
    <property type="entry name" value="lambda repressor-like DNA-binding domains"/>
    <property type="match status" value="1"/>
</dbReference>
<dbReference type="STRING" id="472175.EL18_01948"/>
<keyword evidence="3" id="KW-0238">DNA-binding</keyword>
<dbReference type="CDD" id="cd01392">
    <property type="entry name" value="HTH_LacI"/>
    <property type="match status" value="1"/>
</dbReference>
<dbReference type="GO" id="GO:0000976">
    <property type="term" value="F:transcription cis-regulatory region binding"/>
    <property type="evidence" value="ECO:0007669"/>
    <property type="project" value="TreeGrafter"/>
</dbReference>
<keyword evidence="7" id="KW-1185">Reference proteome</keyword>
<evidence type="ECO:0000256" key="1">
    <source>
        <dbReference type="ARBA" id="ARBA00022491"/>
    </source>
</evidence>
<evidence type="ECO:0000256" key="4">
    <source>
        <dbReference type="ARBA" id="ARBA00023163"/>
    </source>
</evidence>
<evidence type="ECO:0000259" key="5">
    <source>
        <dbReference type="PROSITE" id="PS50932"/>
    </source>
</evidence>
<dbReference type="Proteomes" id="UP000053675">
    <property type="component" value="Unassembled WGS sequence"/>
</dbReference>
<organism evidence="6 7">
    <name type="scientific">Nitratireductor basaltis</name>
    <dbReference type="NCBI Taxonomy" id="472175"/>
    <lineage>
        <taxon>Bacteria</taxon>
        <taxon>Pseudomonadati</taxon>
        <taxon>Pseudomonadota</taxon>
        <taxon>Alphaproteobacteria</taxon>
        <taxon>Hyphomicrobiales</taxon>
        <taxon>Phyllobacteriaceae</taxon>
        <taxon>Nitratireductor</taxon>
    </lineage>
</organism>
<dbReference type="InterPro" id="IPR028082">
    <property type="entry name" value="Peripla_BP_I"/>
</dbReference>
<dbReference type="AlphaFoldDB" id="A0A084UD71"/>
<dbReference type="GO" id="GO:0003700">
    <property type="term" value="F:DNA-binding transcription factor activity"/>
    <property type="evidence" value="ECO:0007669"/>
    <property type="project" value="TreeGrafter"/>
</dbReference>
<dbReference type="Gene3D" id="1.10.260.40">
    <property type="entry name" value="lambda repressor-like DNA-binding domains"/>
    <property type="match status" value="1"/>
</dbReference>
<keyword evidence="2" id="KW-0805">Transcription regulation</keyword>
<sequence>MPVWPRCRPGKILDRKTVTIQDVALAAGVSTATVSRAISSPEKVSDATRNTVLEAIRSTGYQVNVTASNLRRQRTGAIMVLVPDLGNPFFSRILAGIENATAARGYSVLFVDTKQPGMEPERIVMHLNGTRADGFISLDGALAGDFLSRHRPGGGQPPLVFACEWADGSDLPHVAINNQSGACLAVQHLVALGHRRIGHVAGPDGNVLTTTRLEGTRKSLNALELPIRDDWFFQGDFSLQSGAEAAEKWLKLKERPSAVFCASDQMAFGFISQLSLHGLSVPQDVSVVGFDDIDIARYYIPPLTTIHQPRHKLGTKAAELLLSQIEKQSPAVGDEILEVELIVRKSTAAPAGN</sequence>
<dbReference type="Pfam" id="PF13377">
    <property type="entry name" value="Peripla_BP_3"/>
    <property type="match status" value="1"/>
</dbReference>